<evidence type="ECO:0000256" key="1">
    <source>
        <dbReference type="SAM" id="Phobius"/>
    </source>
</evidence>
<accession>A0A8J7WES4</accession>
<dbReference type="Proteomes" id="UP000681356">
    <property type="component" value="Unassembled WGS sequence"/>
</dbReference>
<gene>
    <name evidence="3" type="ORF">KB874_19410</name>
</gene>
<keyword evidence="1" id="KW-1133">Transmembrane helix</keyword>
<name>A0A8J7WES4_9RHOB</name>
<evidence type="ECO:0000256" key="2">
    <source>
        <dbReference type="SAM" id="SignalP"/>
    </source>
</evidence>
<proteinExistence type="predicted"/>
<dbReference type="AlphaFoldDB" id="A0A8J7WES4"/>
<sequence length="89" mass="9123">MSLIFAAATRLRAISTLATLTLATTANAQAVEQTQGSAPRDGGGMMGDSWGWGMGHGSDGMGGYGFIGVLVLALVVIAVAVLAFRRRQP</sequence>
<dbReference type="EMBL" id="JAGTUU010000008">
    <property type="protein sequence ID" value="MBS0126260.1"/>
    <property type="molecule type" value="Genomic_DNA"/>
</dbReference>
<keyword evidence="4" id="KW-1185">Reference proteome</keyword>
<keyword evidence="2" id="KW-0732">Signal</keyword>
<feature type="transmembrane region" description="Helical" evidence="1">
    <location>
        <begin position="64"/>
        <end position="84"/>
    </location>
</feature>
<comment type="caution">
    <text evidence="3">The sequence shown here is derived from an EMBL/GenBank/DDBJ whole genome shotgun (WGS) entry which is preliminary data.</text>
</comment>
<organism evidence="3 4">
    <name type="scientific">Thetidibacter halocola</name>
    <dbReference type="NCBI Taxonomy" id="2827239"/>
    <lineage>
        <taxon>Bacteria</taxon>
        <taxon>Pseudomonadati</taxon>
        <taxon>Pseudomonadota</taxon>
        <taxon>Alphaproteobacteria</taxon>
        <taxon>Rhodobacterales</taxon>
        <taxon>Roseobacteraceae</taxon>
        <taxon>Thetidibacter</taxon>
    </lineage>
</organism>
<feature type="signal peptide" evidence="2">
    <location>
        <begin position="1"/>
        <end position="28"/>
    </location>
</feature>
<feature type="chain" id="PRO_5035236795" evidence="2">
    <location>
        <begin position="29"/>
        <end position="89"/>
    </location>
</feature>
<dbReference type="RefSeq" id="WP_212538203.1">
    <property type="nucleotide sequence ID" value="NZ_JAGTUU010000008.1"/>
</dbReference>
<reference evidence="3" key="1">
    <citation type="submission" date="2021-04" db="EMBL/GenBank/DDBJ databases">
        <authorList>
            <person name="Yoon J."/>
        </authorList>
    </citation>
    <scope>NUCLEOTIDE SEQUENCE</scope>
    <source>
        <strain evidence="3">KMU-90</strain>
    </source>
</reference>
<keyword evidence="1" id="KW-0472">Membrane</keyword>
<keyword evidence="1" id="KW-0812">Transmembrane</keyword>
<evidence type="ECO:0000313" key="4">
    <source>
        <dbReference type="Proteomes" id="UP000681356"/>
    </source>
</evidence>
<protein>
    <submittedName>
        <fullName evidence="3">Uncharacterized protein</fullName>
    </submittedName>
</protein>
<evidence type="ECO:0000313" key="3">
    <source>
        <dbReference type="EMBL" id="MBS0126260.1"/>
    </source>
</evidence>